<evidence type="ECO:0000256" key="9">
    <source>
        <dbReference type="SAM" id="Phobius"/>
    </source>
</evidence>
<accession>A0ABU7MKZ4</accession>
<dbReference type="CDD" id="cd04590">
    <property type="entry name" value="CBS_pair_CorC_HlyC_assoc"/>
    <property type="match status" value="1"/>
</dbReference>
<keyword evidence="13" id="KW-1185">Reference proteome</keyword>
<evidence type="ECO:0000256" key="6">
    <source>
        <dbReference type="ARBA" id="ARBA00023136"/>
    </source>
</evidence>
<dbReference type="InterPro" id="IPR000644">
    <property type="entry name" value="CBS_dom"/>
</dbReference>
<feature type="domain" description="CNNM transmembrane" evidence="11">
    <location>
        <begin position="2"/>
        <end position="183"/>
    </location>
</feature>
<protein>
    <submittedName>
        <fullName evidence="12">Hemolysin family protein</fullName>
    </submittedName>
</protein>
<evidence type="ECO:0000256" key="8">
    <source>
        <dbReference type="PROSITE-ProRule" id="PRU01193"/>
    </source>
</evidence>
<evidence type="ECO:0000256" key="5">
    <source>
        <dbReference type="ARBA" id="ARBA00023122"/>
    </source>
</evidence>
<dbReference type="PROSITE" id="PS51846">
    <property type="entry name" value="CNNM"/>
    <property type="match status" value="1"/>
</dbReference>
<evidence type="ECO:0000259" key="11">
    <source>
        <dbReference type="PROSITE" id="PS51846"/>
    </source>
</evidence>
<dbReference type="InterPro" id="IPR046342">
    <property type="entry name" value="CBS_dom_sf"/>
</dbReference>
<evidence type="ECO:0000313" key="12">
    <source>
        <dbReference type="EMBL" id="MEE3928189.1"/>
    </source>
</evidence>
<evidence type="ECO:0000259" key="10">
    <source>
        <dbReference type="PROSITE" id="PS51371"/>
    </source>
</evidence>
<evidence type="ECO:0000313" key="13">
    <source>
        <dbReference type="Proteomes" id="UP001344817"/>
    </source>
</evidence>
<dbReference type="InterPro" id="IPR002550">
    <property type="entry name" value="CNNM"/>
</dbReference>
<comment type="subcellular location">
    <subcellularLocation>
        <location evidence="1">Membrane</location>
        <topology evidence="1">Multi-pass membrane protein</topology>
    </subcellularLocation>
</comment>
<dbReference type="RefSeq" id="WP_330500602.1">
    <property type="nucleotide sequence ID" value="NZ_JAZDWZ010000003.1"/>
</dbReference>
<keyword evidence="3" id="KW-0677">Repeat</keyword>
<evidence type="ECO:0000256" key="3">
    <source>
        <dbReference type="ARBA" id="ARBA00022737"/>
    </source>
</evidence>
<keyword evidence="4 8" id="KW-1133">Transmembrane helix</keyword>
<gene>
    <name evidence="12" type="ORF">V2E24_01175</name>
</gene>
<evidence type="ECO:0000256" key="2">
    <source>
        <dbReference type="ARBA" id="ARBA00022692"/>
    </source>
</evidence>
<feature type="domain" description="CBS" evidence="10">
    <location>
        <begin position="202"/>
        <end position="259"/>
    </location>
</feature>
<keyword evidence="5 7" id="KW-0129">CBS domain</keyword>
<feature type="domain" description="CBS" evidence="10">
    <location>
        <begin position="260"/>
        <end position="319"/>
    </location>
</feature>
<proteinExistence type="predicted"/>
<evidence type="ECO:0000256" key="7">
    <source>
        <dbReference type="PROSITE-ProRule" id="PRU00703"/>
    </source>
</evidence>
<dbReference type="PROSITE" id="PS51371">
    <property type="entry name" value="CBS"/>
    <property type="match status" value="2"/>
</dbReference>
<sequence length="412" mass="47091">MSLALEITFFVLVVLLFIFSSIFSGSETAYTSISAAKIQQMVDNKERFSHLIQKQYKNYNATLSTILIGNNIVNVASSTITSAILSIWLTDHNSTYIPLISTVLVTPILVIFGEILPKLLAKNKPEIFLKTFCILIEVFYWCFFWVVIPISKLGKKVYITNSEDELKTMVDIAKDEGVLQSAESLLVQKALDLDSTKVSSHYVRLKNVEFLDYKANIQQALDMFKETNYSRLPVMKNSQLIGIVLLKDIFNLQKGKIINYLKTVPYVSANSTLSSAMDKMRIARAQMAFVIENNNSSDVIGIITIEDILEELVGEIYDETDEEENIFEINLEKSRVYSTTPLKNVFKQLELDNEDISDQEWEMTIGKWLLLKTQRQRLTKNTRYTLDRVATFKVIQTKTKDVPHSLIEINKI</sequence>
<keyword evidence="2 8" id="KW-0812">Transmembrane</keyword>
<name>A0ABU7MKZ4_9BACT</name>
<dbReference type="SUPFAM" id="SSF54631">
    <property type="entry name" value="CBS-domain pair"/>
    <property type="match status" value="1"/>
</dbReference>
<feature type="transmembrane region" description="Helical" evidence="9">
    <location>
        <begin position="127"/>
        <end position="148"/>
    </location>
</feature>
<dbReference type="Gene3D" id="3.10.580.10">
    <property type="entry name" value="CBS-domain"/>
    <property type="match status" value="1"/>
</dbReference>
<comment type="caution">
    <text evidence="12">The sequence shown here is derived from an EMBL/GenBank/DDBJ whole genome shotgun (WGS) entry which is preliminary data.</text>
</comment>
<dbReference type="InterPro" id="IPR044751">
    <property type="entry name" value="Ion_transp-like_CBS"/>
</dbReference>
<evidence type="ECO:0000256" key="1">
    <source>
        <dbReference type="ARBA" id="ARBA00004141"/>
    </source>
</evidence>
<reference evidence="12" key="1">
    <citation type="submission" date="2024-01" db="EMBL/GenBank/DDBJ databases">
        <title>Genome sequence of Mycoplasma ciconiae type strain DSM 25251.</title>
        <authorList>
            <person name="Spergser J."/>
        </authorList>
    </citation>
    <scope>NUCLEOTIDE SEQUENCE [LARGE SCALE GENOMIC DNA]</scope>
    <source>
        <strain evidence="12">DSM 25251</strain>
    </source>
</reference>
<keyword evidence="6 8" id="KW-0472">Membrane</keyword>
<evidence type="ECO:0000256" key="4">
    <source>
        <dbReference type="ARBA" id="ARBA00022989"/>
    </source>
</evidence>
<dbReference type="PANTHER" id="PTHR22777">
    <property type="entry name" value="HEMOLYSIN-RELATED"/>
    <property type="match status" value="1"/>
</dbReference>
<dbReference type="SMART" id="SM00116">
    <property type="entry name" value="CBS"/>
    <property type="match status" value="2"/>
</dbReference>
<dbReference type="Pfam" id="PF01595">
    <property type="entry name" value="CNNM"/>
    <property type="match status" value="1"/>
</dbReference>
<organism evidence="12 13">
    <name type="scientific">Mycoplasmopsis ciconiae</name>
    <dbReference type="NCBI Taxonomy" id="561067"/>
    <lineage>
        <taxon>Bacteria</taxon>
        <taxon>Bacillati</taxon>
        <taxon>Mycoplasmatota</taxon>
        <taxon>Mycoplasmoidales</taxon>
        <taxon>Metamycoplasmataceae</taxon>
        <taxon>Mycoplasmopsis</taxon>
    </lineage>
</organism>
<dbReference type="Pfam" id="PF00571">
    <property type="entry name" value="CBS"/>
    <property type="match status" value="2"/>
</dbReference>
<feature type="transmembrane region" description="Helical" evidence="9">
    <location>
        <begin position="96"/>
        <end position="115"/>
    </location>
</feature>
<dbReference type="EMBL" id="JAZDWZ010000003">
    <property type="protein sequence ID" value="MEE3928189.1"/>
    <property type="molecule type" value="Genomic_DNA"/>
</dbReference>
<dbReference type="Proteomes" id="UP001344817">
    <property type="component" value="Unassembled WGS sequence"/>
</dbReference>
<dbReference type="PANTHER" id="PTHR22777:SF17">
    <property type="entry name" value="UPF0053 PROTEIN SLL0260"/>
    <property type="match status" value="1"/>
</dbReference>